<dbReference type="OrthoDB" id="69221at2759"/>
<evidence type="ECO:0000313" key="3">
    <source>
        <dbReference type="Ensembl" id="ENSCMUP00000010158.2"/>
    </source>
</evidence>
<dbReference type="GeneID" id="116442922"/>
<dbReference type="InterPro" id="IPR039015">
    <property type="entry name" value="ENDOD1"/>
</dbReference>
<dbReference type="OMA" id="RNNEMRV"/>
<dbReference type="SMART" id="SM00892">
    <property type="entry name" value="Endonuclease_NS"/>
    <property type="match status" value="1"/>
</dbReference>
<evidence type="ECO:0000313" key="4">
    <source>
        <dbReference type="Proteomes" id="UP000694553"/>
    </source>
</evidence>
<feature type="domain" description="ENPP1-3/EXOG-like endonuclease/phosphodiesterase" evidence="1">
    <location>
        <begin position="58"/>
        <end position="267"/>
    </location>
</feature>
<dbReference type="SUPFAM" id="SSF54060">
    <property type="entry name" value="His-Me finger endonucleases"/>
    <property type="match status" value="1"/>
</dbReference>
<dbReference type="SMART" id="SM00477">
    <property type="entry name" value="NUC"/>
    <property type="match status" value="1"/>
</dbReference>
<reference evidence="3" key="3">
    <citation type="submission" date="2025-09" db="UniProtKB">
        <authorList>
            <consortium name="Ensembl"/>
        </authorList>
    </citation>
    <scope>IDENTIFICATION</scope>
</reference>
<dbReference type="GO" id="GO:0003676">
    <property type="term" value="F:nucleic acid binding"/>
    <property type="evidence" value="ECO:0007669"/>
    <property type="project" value="InterPro"/>
</dbReference>
<sequence length="292" mass="33069">MLRLLLLLQVLASCLWLGHSEVVNSFASYPKFSYRNTAPDNGLEPANPAWICQRYNSSYHFASLYDKTLRIPVYSAYIYQPGPGNRSKSQFVEPQLIKPTYPRDMKTEKFLRKQYKISPQQIGQSQAITQDYKKLQGLDRGHLSPSGHQSGNNSKLATFTLTNIVPQNSSLNRGAWKDYENQTMAQRTQGCKTTYVIMGAVPGNTSIANNRVNRPSHIWSAACCRTNTNMKTWAVIAENNKNQVQNLTLAQLEANLSQLCGRKNVSLFHSACPRYQTSYSGWKRLGIFFHMS</sequence>
<dbReference type="GO" id="GO:0046872">
    <property type="term" value="F:metal ion binding"/>
    <property type="evidence" value="ECO:0007669"/>
    <property type="project" value="InterPro"/>
</dbReference>
<dbReference type="InterPro" id="IPR001604">
    <property type="entry name" value="Endo_G_ENPP1-like_dom"/>
</dbReference>
<reference evidence="4" key="1">
    <citation type="submission" date="2019-10" db="EMBL/GenBank/DDBJ databases">
        <title>Corvus moneduloides (New Caledonian crow) genome, bCorMon1, primary haplotype.</title>
        <authorList>
            <person name="Rutz C."/>
            <person name="Fungtammasan C."/>
            <person name="Mountcastle J."/>
            <person name="Formenti G."/>
            <person name="Chow W."/>
            <person name="Howe K."/>
            <person name="Steele M.P."/>
            <person name="Fernandes J."/>
            <person name="Gilbert M.T.P."/>
            <person name="Fedrigo O."/>
            <person name="Jarvis E.D."/>
            <person name="Gemmell N."/>
        </authorList>
    </citation>
    <scope>NUCLEOTIDE SEQUENCE [LARGE SCALE GENOMIC DNA]</scope>
</reference>
<dbReference type="PANTHER" id="PTHR21472:SF26">
    <property type="entry name" value="ENDONUCLEASE DOMAIN CONTAINING 1"/>
    <property type="match status" value="1"/>
</dbReference>
<organism evidence="3 4">
    <name type="scientific">Corvus moneduloides</name>
    <name type="common">New Caledonian crow</name>
    <dbReference type="NCBI Taxonomy" id="1196302"/>
    <lineage>
        <taxon>Eukaryota</taxon>
        <taxon>Metazoa</taxon>
        <taxon>Chordata</taxon>
        <taxon>Craniata</taxon>
        <taxon>Vertebrata</taxon>
        <taxon>Euteleostomi</taxon>
        <taxon>Archelosauria</taxon>
        <taxon>Archosauria</taxon>
        <taxon>Dinosauria</taxon>
        <taxon>Saurischia</taxon>
        <taxon>Theropoda</taxon>
        <taxon>Coelurosauria</taxon>
        <taxon>Aves</taxon>
        <taxon>Neognathae</taxon>
        <taxon>Neoaves</taxon>
        <taxon>Telluraves</taxon>
        <taxon>Australaves</taxon>
        <taxon>Passeriformes</taxon>
        <taxon>Corvoidea</taxon>
        <taxon>Corvidae</taxon>
        <taxon>Corvus</taxon>
    </lineage>
</organism>
<dbReference type="GO" id="GO:0016787">
    <property type="term" value="F:hydrolase activity"/>
    <property type="evidence" value="ECO:0007669"/>
    <property type="project" value="InterPro"/>
</dbReference>
<dbReference type="Pfam" id="PF01223">
    <property type="entry name" value="Endonuclease_NS"/>
    <property type="match status" value="1"/>
</dbReference>
<proteinExistence type="predicted"/>
<dbReference type="PANTHER" id="PTHR21472">
    <property type="entry name" value="ENDONUCLEASE DOMAIN-CONTAINING 1 PROTEIN ENDOD1"/>
    <property type="match status" value="1"/>
</dbReference>
<accession>A0A8U7M6K0</accession>
<protein>
    <submittedName>
        <fullName evidence="3">Uncharacterized protein</fullName>
    </submittedName>
</protein>
<dbReference type="Ensembl" id="ENSCMUT00000010934.2">
    <property type="protein sequence ID" value="ENSCMUP00000010158.2"/>
    <property type="gene ID" value="ENSCMUG00000006486.2"/>
</dbReference>
<dbReference type="InterPro" id="IPR020821">
    <property type="entry name" value="ENPP1-3/EXOG-like_nuc-like"/>
</dbReference>
<dbReference type="RefSeq" id="XP_031962487.1">
    <property type="nucleotide sequence ID" value="XM_032106596.1"/>
</dbReference>
<accession>A0A8C3DUL2</accession>
<evidence type="ECO:0000259" key="2">
    <source>
        <dbReference type="SMART" id="SM00892"/>
    </source>
</evidence>
<keyword evidence="4" id="KW-1185">Reference proteome</keyword>
<name>A0A8C3DUL2_CORMO</name>
<gene>
    <name evidence="3" type="primary">LOC116442922</name>
</gene>
<dbReference type="Gene3D" id="3.40.570.10">
    <property type="entry name" value="Extracellular Endonuclease, subunit A"/>
    <property type="match status" value="1"/>
</dbReference>
<evidence type="ECO:0000259" key="1">
    <source>
        <dbReference type="SMART" id="SM00477"/>
    </source>
</evidence>
<dbReference type="AlphaFoldDB" id="A0A8C3DUL2"/>
<dbReference type="InterPro" id="IPR044925">
    <property type="entry name" value="His-Me_finger_sf"/>
</dbReference>
<reference evidence="3" key="2">
    <citation type="submission" date="2025-08" db="UniProtKB">
        <authorList>
            <consortium name="Ensembl"/>
        </authorList>
    </citation>
    <scope>IDENTIFICATION</scope>
</reference>
<dbReference type="InterPro" id="IPR044929">
    <property type="entry name" value="DNA/RNA_non-sp_Endonuclease_sf"/>
</dbReference>
<feature type="domain" description="DNA/RNA non-specific endonuclease/pyrophosphatase/phosphodiesterase" evidence="2">
    <location>
        <begin position="57"/>
        <end position="265"/>
    </location>
</feature>
<dbReference type="Proteomes" id="UP000694553">
    <property type="component" value="Unassembled WGS sequence"/>
</dbReference>